<gene>
    <name evidence="2" type="ORF">Tco_0977800</name>
</gene>
<dbReference type="Proteomes" id="UP001151760">
    <property type="component" value="Unassembled WGS sequence"/>
</dbReference>
<evidence type="ECO:0000313" key="3">
    <source>
        <dbReference type="Proteomes" id="UP001151760"/>
    </source>
</evidence>
<feature type="domain" description="Reverse transcriptase Ty1/copia-type" evidence="1">
    <location>
        <begin position="201"/>
        <end position="305"/>
    </location>
</feature>
<proteinExistence type="predicted"/>
<organism evidence="2 3">
    <name type="scientific">Tanacetum coccineum</name>
    <dbReference type="NCBI Taxonomy" id="301880"/>
    <lineage>
        <taxon>Eukaryota</taxon>
        <taxon>Viridiplantae</taxon>
        <taxon>Streptophyta</taxon>
        <taxon>Embryophyta</taxon>
        <taxon>Tracheophyta</taxon>
        <taxon>Spermatophyta</taxon>
        <taxon>Magnoliopsida</taxon>
        <taxon>eudicotyledons</taxon>
        <taxon>Gunneridae</taxon>
        <taxon>Pentapetalae</taxon>
        <taxon>asterids</taxon>
        <taxon>campanulids</taxon>
        <taxon>Asterales</taxon>
        <taxon>Asteraceae</taxon>
        <taxon>Asteroideae</taxon>
        <taxon>Anthemideae</taxon>
        <taxon>Anthemidinae</taxon>
        <taxon>Tanacetum</taxon>
    </lineage>
</organism>
<reference evidence="2" key="1">
    <citation type="journal article" date="2022" name="Int. J. Mol. Sci.">
        <title>Draft Genome of Tanacetum Coccineum: Genomic Comparison of Closely Related Tanacetum-Family Plants.</title>
        <authorList>
            <person name="Yamashiro T."/>
            <person name="Shiraishi A."/>
            <person name="Nakayama K."/>
            <person name="Satake H."/>
        </authorList>
    </citation>
    <scope>NUCLEOTIDE SEQUENCE</scope>
</reference>
<name>A0ABQ5EL48_9ASTR</name>
<dbReference type="EMBL" id="BQNB010016425">
    <property type="protein sequence ID" value="GJT51643.1"/>
    <property type="molecule type" value="Genomic_DNA"/>
</dbReference>
<accession>A0ABQ5EL48</accession>
<dbReference type="InterPro" id="IPR013103">
    <property type="entry name" value="RVT_2"/>
</dbReference>
<sequence length="308" mass="34926">MLVIKRFSERKKVFREREDWKNSCKEVSFSARNSAVFIDRNPNGHLLAVVSEVSNDSAANTLANTLDNEDTPSSSSIVVEENEVPQVVTSSEEQVANEPTTLVSNENVNEPVQEDVAASDGNDFYNPFHTPILTKNHPIEQVIGDPSKLVMTRRRLHTNVEICMFALTVSTTEPKNIKEAMLDHSWIESMQDELNKFKHLDVWELVERPVARNIIAVKWLWKNKTDAENTVIRNKSCLVAKGYGQEKGINFEESFAPVARLEAVRIFMAYTAHKNFPIYQMDVKMAFLNGPLKEEVFVSQPDGFVDPV</sequence>
<evidence type="ECO:0000259" key="1">
    <source>
        <dbReference type="Pfam" id="PF07727"/>
    </source>
</evidence>
<evidence type="ECO:0000313" key="2">
    <source>
        <dbReference type="EMBL" id="GJT51643.1"/>
    </source>
</evidence>
<keyword evidence="3" id="KW-1185">Reference proteome</keyword>
<reference evidence="2" key="2">
    <citation type="submission" date="2022-01" db="EMBL/GenBank/DDBJ databases">
        <authorList>
            <person name="Yamashiro T."/>
            <person name="Shiraishi A."/>
            <person name="Satake H."/>
            <person name="Nakayama K."/>
        </authorList>
    </citation>
    <scope>NUCLEOTIDE SEQUENCE</scope>
</reference>
<comment type="caution">
    <text evidence="2">The sequence shown here is derived from an EMBL/GenBank/DDBJ whole genome shotgun (WGS) entry which is preliminary data.</text>
</comment>
<dbReference type="Pfam" id="PF07727">
    <property type="entry name" value="RVT_2"/>
    <property type="match status" value="1"/>
</dbReference>
<protein>
    <submittedName>
        <fullName evidence="2">Retrovirus-related pol polyprotein from transposon TNT 1-94</fullName>
    </submittedName>
</protein>